<comment type="caution">
    <text evidence="1">The sequence shown here is derived from an EMBL/GenBank/DDBJ whole genome shotgun (WGS) entry which is preliminary data.</text>
</comment>
<reference evidence="1 2" key="1">
    <citation type="submission" date="2016-06" db="EMBL/GenBank/DDBJ databases">
        <authorList>
            <person name="Kjaerup R.B."/>
            <person name="Dalgaard T.S."/>
            <person name="Juul-Madsen H.R."/>
        </authorList>
    </citation>
    <scope>NUCLEOTIDE SEQUENCE [LARGE SCALE GENOMIC DNA]</scope>
    <source>
        <strain evidence="1 2">E152</strain>
    </source>
</reference>
<sequence>MKNPTIRSEDYAAVIADSFEVLVDDSKQRGPVIGLKIDPVDAEPFIIPMTFKAAKDVAMQIAKVLMFTAPELFGA</sequence>
<gene>
    <name evidence="1" type="ORF">A5683_00290</name>
</gene>
<proteinExistence type="predicted"/>
<dbReference type="RefSeq" id="WP_067911714.1">
    <property type="nucleotide sequence ID" value="NZ_LZJP01000096.1"/>
</dbReference>
<protein>
    <submittedName>
        <fullName evidence="1">Uncharacterized protein</fullName>
    </submittedName>
</protein>
<dbReference type="Proteomes" id="UP000092389">
    <property type="component" value="Unassembled WGS sequence"/>
</dbReference>
<dbReference type="EMBL" id="LZJU01000149">
    <property type="protein sequence ID" value="OBH70397.1"/>
    <property type="molecule type" value="Genomic_DNA"/>
</dbReference>
<dbReference type="OrthoDB" id="9939083at2"/>
<evidence type="ECO:0000313" key="2">
    <source>
        <dbReference type="Proteomes" id="UP000092389"/>
    </source>
</evidence>
<name>A0A1A2T2Y6_MYCNT</name>
<dbReference type="AlphaFoldDB" id="A0A1A2T2Y6"/>
<evidence type="ECO:0000313" key="1">
    <source>
        <dbReference type="EMBL" id="OBH70397.1"/>
    </source>
</evidence>
<accession>A0A1A2T2Y6</accession>
<organism evidence="1 2">
    <name type="scientific">Mycobacterium mantenii</name>
    <dbReference type="NCBI Taxonomy" id="560555"/>
    <lineage>
        <taxon>Bacteria</taxon>
        <taxon>Bacillati</taxon>
        <taxon>Actinomycetota</taxon>
        <taxon>Actinomycetes</taxon>
        <taxon>Mycobacteriales</taxon>
        <taxon>Mycobacteriaceae</taxon>
        <taxon>Mycobacterium</taxon>
        <taxon>Mycobacterium avium complex (MAC)</taxon>
    </lineage>
</organism>